<organism evidence="1 2">
    <name type="scientific">Sutcliffiella cohnii</name>
    <dbReference type="NCBI Taxonomy" id="33932"/>
    <lineage>
        <taxon>Bacteria</taxon>
        <taxon>Bacillati</taxon>
        <taxon>Bacillota</taxon>
        <taxon>Bacilli</taxon>
        <taxon>Bacillales</taxon>
        <taxon>Bacillaceae</taxon>
        <taxon>Sutcliffiella</taxon>
    </lineage>
</organism>
<evidence type="ECO:0000313" key="1">
    <source>
        <dbReference type="EMBL" id="AST90946.1"/>
    </source>
</evidence>
<dbReference type="KEGG" id="bcoh:BC6307_06455"/>
<keyword evidence="2" id="KW-1185">Reference proteome</keyword>
<protein>
    <recommendedName>
        <fullName evidence="3">DUF3977 domain-containing protein</fullName>
    </recommendedName>
</protein>
<dbReference type="Pfam" id="PF13122">
    <property type="entry name" value="DUF3977"/>
    <property type="match status" value="1"/>
</dbReference>
<gene>
    <name evidence="1" type="ORF">BC6307_06455</name>
</gene>
<dbReference type="AlphaFoldDB" id="A0A223KNG6"/>
<dbReference type="RefSeq" id="WP_066417076.1">
    <property type="nucleotide sequence ID" value="NZ_CP018866.1"/>
</dbReference>
<name>A0A223KNG6_9BACI</name>
<dbReference type="EMBL" id="CP018866">
    <property type="protein sequence ID" value="AST90946.1"/>
    <property type="molecule type" value="Genomic_DNA"/>
</dbReference>
<dbReference type="Proteomes" id="UP000215224">
    <property type="component" value="Chromosome"/>
</dbReference>
<proteinExistence type="predicted"/>
<sequence>MKYIEFGVGNRWLVRTETEREDGSEHEERGIVRPIILQSIYLKIWIGKTVFIIDSTEGFKRQRKRKASLKVIVGLVSK</sequence>
<dbReference type="InterPro" id="IPR025009">
    <property type="entry name" value="DUF3977"/>
</dbReference>
<accession>A0A223KNG6</accession>
<evidence type="ECO:0000313" key="2">
    <source>
        <dbReference type="Proteomes" id="UP000215224"/>
    </source>
</evidence>
<evidence type="ECO:0008006" key="3">
    <source>
        <dbReference type="Google" id="ProtNLM"/>
    </source>
</evidence>
<reference evidence="1 2" key="1">
    <citation type="submission" date="2016-12" db="EMBL/GenBank/DDBJ databases">
        <title>The whole genome sequencing and assembly of Bacillus cohnii DSM 6307T strain.</title>
        <authorList>
            <person name="Lee Y.-J."/>
            <person name="Yi H."/>
            <person name="Bahn Y.-S."/>
            <person name="Kim J.F."/>
            <person name="Lee D.-W."/>
        </authorList>
    </citation>
    <scope>NUCLEOTIDE SEQUENCE [LARGE SCALE GENOMIC DNA]</scope>
    <source>
        <strain evidence="1 2">DSM 6307</strain>
    </source>
</reference>